<dbReference type="Gene3D" id="2.170.130.10">
    <property type="entry name" value="TonB-dependent receptor, plug domain"/>
    <property type="match status" value="1"/>
</dbReference>
<keyword evidence="3 8" id="KW-1134">Transmembrane beta strand</keyword>
<evidence type="ECO:0000259" key="12">
    <source>
        <dbReference type="Pfam" id="PF07715"/>
    </source>
</evidence>
<dbReference type="Gene3D" id="2.60.40.1120">
    <property type="entry name" value="Carboxypeptidase-like, regulatory domain"/>
    <property type="match status" value="1"/>
</dbReference>
<feature type="domain" description="TonB-dependent receptor-like beta-barrel" evidence="11">
    <location>
        <begin position="431"/>
        <end position="812"/>
    </location>
</feature>
<evidence type="ECO:0000256" key="8">
    <source>
        <dbReference type="PROSITE-ProRule" id="PRU01360"/>
    </source>
</evidence>
<feature type="domain" description="TonB-dependent receptor plug" evidence="12">
    <location>
        <begin position="125"/>
        <end position="235"/>
    </location>
</feature>
<comment type="subcellular location">
    <subcellularLocation>
        <location evidence="1 8">Cell outer membrane</location>
        <topology evidence="1 8">Multi-pass membrane protein</topology>
    </subcellularLocation>
</comment>
<dbReference type="NCBIfam" id="TIGR04057">
    <property type="entry name" value="SusC_RagA_signa"/>
    <property type="match status" value="1"/>
</dbReference>
<dbReference type="InterPro" id="IPR039426">
    <property type="entry name" value="TonB-dep_rcpt-like"/>
</dbReference>
<dbReference type="InterPro" id="IPR000531">
    <property type="entry name" value="Beta-barrel_TonB"/>
</dbReference>
<reference evidence="13" key="1">
    <citation type="submission" date="2020-02" db="EMBL/GenBank/DDBJ databases">
        <authorList>
            <person name="Meier V. D."/>
        </authorList>
    </citation>
    <scope>NUCLEOTIDE SEQUENCE</scope>
    <source>
        <strain evidence="13">AVDCRST_MAG96</strain>
    </source>
</reference>
<evidence type="ECO:0000256" key="2">
    <source>
        <dbReference type="ARBA" id="ARBA00022448"/>
    </source>
</evidence>
<evidence type="ECO:0000256" key="6">
    <source>
        <dbReference type="ARBA" id="ARBA00023136"/>
    </source>
</evidence>
<dbReference type="FunFam" id="2.170.130.10:FF:000008">
    <property type="entry name" value="SusC/RagA family TonB-linked outer membrane protein"/>
    <property type="match status" value="1"/>
</dbReference>
<keyword evidence="4 8" id="KW-0812">Transmembrane</keyword>
<dbReference type="SUPFAM" id="SSF56935">
    <property type="entry name" value="Porins"/>
    <property type="match status" value="1"/>
</dbReference>
<evidence type="ECO:0000256" key="7">
    <source>
        <dbReference type="ARBA" id="ARBA00023237"/>
    </source>
</evidence>
<proteinExistence type="inferred from homology"/>
<keyword evidence="7 8" id="KW-0998">Cell outer membrane</keyword>
<keyword evidence="5 9" id="KW-0798">TonB box</keyword>
<name>A0A6J4U0D9_9BACT</name>
<keyword evidence="2 8" id="KW-0813">Transport</keyword>
<accession>A0A6J4U0D9</accession>
<comment type="similarity">
    <text evidence="8 9">Belongs to the TonB-dependent receptor family.</text>
</comment>
<dbReference type="AlphaFoldDB" id="A0A6J4U0D9"/>
<feature type="signal peptide" evidence="10">
    <location>
        <begin position="1"/>
        <end position="30"/>
    </location>
</feature>
<dbReference type="NCBIfam" id="TIGR04056">
    <property type="entry name" value="OMP_RagA_SusC"/>
    <property type="match status" value="1"/>
</dbReference>
<protein>
    <submittedName>
        <fullName evidence="13">Outer membrane TonB-dependent transporter, utilization system for glycans and polysaccharides (PUL), SusC family</fullName>
    </submittedName>
</protein>
<dbReference type="SUPFAM" id="SSF49464">
    <property type="entry name" value="Carboxypeptidase regulatory domain-like"/>
    <property type="match status" value="1"/>
</dbReference>
<dbReference type="InterPro" id="IPR037066">
    <property type="entry name" value="Plug_dom_sf"/>
</dbReference>
<dbReference type="Gene3D" id="2.40.170.20">
    <property type="entry name" value="TonB-dependent receptor, beta-barrel domain"/>
    <property type="match status" value="1"/>
</dbReference>
<evidence type="ECO:0000256" key="5">
    <source>
        <dbReference type="ARBA" id="ARBA00023077"/>
    </source>
</evidence>
<evidence type="ECO:0000256" key="4">
    <source>
        <dbReference type="ARBA" id="ARBA00022692"/>
    </source>
</evidence>
<keyword evidence="10" id="KW-0732">Signal</keyword>
<evidence type="ECO:0000256" key="9">
    <source>
        <dbReference type="RuleBase" id="RU003357"/>
    </source>
</evidence>
<evidence type="ECO:0000259" key="11">
    <source>
        <dbReference type="Pfam" id="PF00593"/>
    </source>
</evidence>
<dbReference type="Pfam" id="PF13715">
    <property type="entry name" value="CarbopepD_reg_2"/>
    <property type="match status" value="1"/>
</dbReference>
<dbReference type="InterPro" id="IPR008969">
    <property type="entry name" value="CarboxyPept-like_regulatory"/>
</dbReference>
<dbReference type="EMBL" id="CADCVN010001538">
    <property type="protein sequence ID" value="CAA9536299.1"/>
    <property type="molecule type" value="Genomic_DNA"/>
</dbReference>
<dbReference type="InterPro" id="IPR023996">
    <property type="entry name" value="TonB-dep_OMP_SusC/RagA"/>
</dbReference>
<evidence type="ECO:0000313" key="13">
    <source>
        <dbReference type="EMBL" id="CAA9536299.1"/>
    </source>
</evidence>
<feature type="chain" id="PRO_5026762958" evidence="10">
    <location>
        <begin position="31"/>
        <end position="1074"/>
    </location>
</feature>
<evidence type="ECO:0000256" key="10">
    <source>
        <dbReference type="SAM" id="SignalP"/>
    </source>
</evidence>
<keyword evidence="6 8" id="KW-0472">Membrane</keyword>
<evidence type="ECO:0000256" key="3">
    <source>
        <dbReference type="ARBA" id="ARBA00022452"/>
    </source>
</evidence>
<gene>
    <name evidence="13" type="ORF">AVDCRST_MAG96-3933</name>
</gene>
<dbReference type="GO" id="GO:0009279">
    <property type="term" value="C:cell outer membrane"/>
    <property type="evidence" value="ECO:0007669"/>
    <property type="project" value="UniProtKB-SubCell"/>
</dbReference>
<dbReference type="Pfam" id="PF07715">
    <property type="entry name" value="Plug"/>
    <property type="match status" value="1"/>
</dbReference>
<organism evidence="13">
    <name type="scientific">uncultured Segetibacter sp</name>
    <dbReference type="NCBI Taxonomy" id="481133"/>
    <lineage>
        <taxon>Bacteria</taxon>
        <taxon>Pseudomonadati</taxon>
        <taxon>Bacteroidota</taxon>
        <taxon>Chitinophagia</taxon>
        <taxon>Chitinophagales</taxon>
        <taxon>Chitinophagaceae</taxon>
        <taxon>Segetibacter</taxon>
        <taxon>environmental samples</taxon>
    </lineage>
</organism>
<dbReference type="InterPro" id="IPR036942">
    <property type="entry name" value="Beta-barrel_TonB_sf"/>
</dbReference>
<dbReference type="PROSITE" id="PS52016">
    <property type="entry name" value="TONB_DEPENDENT_REC_3"/>
    <property type="match status" value="1"/>
</dbReference>
<dbReference type="Pfam" id="PF00593">
    <property type="entry name" value="TonB_dep_Rec_b-barrel"/>
    <property type="match status" value="1"/>
</dbReference>
<dbReference type="InterPro" id="IPR012910">
    <property type="entry name" value="Plug_dom"/>
</dbReference>
<dbReference type="InterPro" id="IPR023997">
    <property type="entry name" value="TonB-dep_OMP_SusC/RagA_CS"/>
</dbReference>
<sequence>MNRCFTPVSFWSKYVFIFFTLIFAASAVSAQNTVSGRIVDSANAGISRVSVSVRGTQRGAVTDADGNFRVSASPGQVLVISYLGYVTQEIPVRGSGAINVTLSPDARQLSDVVVVGYGQKNRRLLTESIGTVGSKDIQKLPVASADQAIQGRVSGVQITSSDGAPGSPVSIRIRGVGTVGNAQPLFVIDGVPIGNGGGSYTNPLSTINPNDIENISVLKDASSAAIYGMRAANGVVLITTKRGRSGKPRVTLDAYYGVAQFPRKLDLLNSKQLIDLAQEAVTNFNTQRGYTPADTLDYRQLHVDFRPGSSRGLANINTNWQDAVINKNAPVANYNVGLSGGTENSNYFFSVGYFKQEAVTTNWDLERYSARVNSDYKVGNRLKIGQTLSMSFQEVNRGMNGGGDGYLYANAISMPPFFKIYDEDNSIPGNRYGFNGNLDVGGITRGNQVALNQIVLNKDHTYRLLGGVYAELELLKGLKARSAASIDLGFSRNTGYQPAYTAAEIGFGREANNSGDSRAQNYTQVFTNTLGYDKVFGEHTFNVLGGIEYQKIRGNNLGYSGTNFQSTDPSFYQVVSNGRAGSSGYANATAGAYNEAFASYFGRLSYNFKDKYLLTATVRSDGTSRFAPGNRWGVFPAVSAAWRVSEEDFFQSVPAITDLKIRGSWGRLGNANTSNFAYISRVSFTPQYPIGGSPQQAPLRPELPSAQLGWETVQSFDLGFDATLFNKFSVLATYYKRNTLDFLYKLPVSSVSGFQDVAINLGEVENKGFEFELGYNTSVFKNLNLNFNANFTTVKNKLVALAPGVQEYSAGADNPYRTGIGYPIGYFYGYKAIGIYQTPADAANALPDNLASGNDRPQAGDVIFEDNNSPLTGSPDGKQFADTADGKITPEDRTYLGKTIPDFFYGFNIGANFKGFDLAIFFQGVSGVQVYNALRRDMEGLAGVGSNRLASVLDRWTGPGTSNTMPRAIESDPADNGRISSRWIENAGFLRLKNVQIGYSLPQSLIARSNAFKSARIYIGATNLFVITDYKGLDPEVLTFSNYQNDVSTQTGAGTDQGSTPQPRTFQAGFQLGF</sequence>
<evidence type="ECO:0000256" key="1">
    <source>
        <dbReference type="ARBA" id="ARBA00004571"/>
    </source>
</evidence>